<dbReference type="EMBL" id="JAENIL010000071">
    <property type="protein sequence ID" value="MBK1880118.1"/>
    <property type="molecule type" value="Genomic_DNA"/>
</dbReference>
<dbReference type="InterPro" id="IPR003313">
    <property type="entry name" value="AraC-bd"/>
</dbReference>
<name>A0A934VTV6_9BACT</name>
<keyword evidence="1" id="KW-0805">Transcription regulation</keyword>
<dbReference type="PANTHER" id="PTHR43280:SF2">
    <property type="entry name" value="HTH-TYPE TRANSCRIPTIONAL REGULATOR EXSA"/>
    <property type="match status" value="1"/>
</dbReference>
<accession>A0A934VTV6</accession>
<dbReference type="GO" id="GO:0003700">
    <property type="term" value="F:DNA-binding transcription factor activity"/>
    <property type="evidence" value="ECO:0007669"/>
    <property type="project" value="InterPro"/>
</dbReference>
<organism evidence="5 6">
    <name type="scientific">Pelagicoccus mobilis</name>
    <dbReference type="NCBI Taxonomy" id="415221"/>
    <lineage>
        <taxon>Bacteria</taxon>
        <taxon>Pseudomonadati</taxon>
        <taxon>Verrucomicrobiota</taxon>
        <taxon>Opitutia</taxon>
        <taxon>Puniceicoccales</taxon>
        <taxon>Pelagicoccaceae</taxon>
        <taxon>Pelagicoccus</taxon>
    </lineage>
</organism>
<gene>
    <name evidence="5" type="ORF">JIN87_24750</name>
</gene>
<proteinExistence type="predicted"/>
<feature type="domain" description="HTH araC/xylS-type" evidence="4">
    <location>
        <begin position="178"/>
        <end position="278"/>
    </location>
</feature>
<dbReference type="Gene3D" id="1.10.10.60">
    <property type="entry name" value="Homeodomain-like"/>
    <property type="match status" value="2"/>
</dbReference>
<dbReference type="InterPro" id="IPR018060">
    <property type="entry name" value="HTH_AraC"/>
</dbReference>
<dbReference type="InterPro" id="IPR037923">
    <property type="entry name" value="HTH-like"/>
</dbReference>
<dbReference type="PROSITE" id="PS01124">
    <property type="entry name" value="HTH_ARAC_FAMILY_2"/>
    <property type="match status" value="1"/>
</dbReference>
<keyword evidence="3" id="KW-0804">Transcription</keyword>
<evidence type="ECO:0000256" key="2">
    <source>
        <dbReference type="ARBA" id="ARBA00023125"/>
    </source>
</evidence>
<dbReference type="Pfam" id="PF12833">
    <property type="entry name" value="HTH_18"/>
    <property type="match status" value="1"/>
</dbReference>
<evidence type="ECO:0000313" key="5">
    <source>
        <dbReference type="EMBL" id="MBK1880118.1"/>
    </source>
</evidence>
<dbReference type="Proteomes" id="UP000617628">
    <property type="component" value="Unassembled WGS sequence"/>
</dbReference>
<dbReference type="RefSeq" id="WP_200358726.1">
    <property type="nucleotide sequence ID" value="NZ_JAENIL010000071.1"/>
</dbReference>
<dbReference type="GO" id="GO:0043565">
    <property type="term" value="F:sequence-specific DNA binding"/>
    <property type="evidence" value="ECO:0007669"/>
    <property type="project" value="InterPro"/>
</dbReference>
<evidence type="ECO:0000313" key="6">
    <source>
        <dbReference type="Proteomes" id="UP000617628"/>
    </source>
</evidence>
<sequence length="304" mass="34962">MKTESAKKVFEVSVEELSSWGDRPHKHNFFEIVYVEKGEGIQCINKNLFEYREGNIFLLPPLDCHSFKIAKPSRFYFIRFTDHYFLKEDGLTRYAEWFDRIAYILANYNKVPGDIISSEREREFIVNSIKSIHREYTVSDSYSESIIAGAVAGILSVLARSIENRYVDQANEIDNRFGEVLRYINTNVENNEKLRVDALSVEFGISPSYFSEYFKKNAGTSLKDYIIKSKLRIVETKVLHSDASLKEIAYQLGFTDSSHLSRCFKKVYGMTVKGFREARIGCGVLAGPLRNEALEYKANQPAIN</sequence>
<dbReference type="SUPFAM" id="SSF51215">
    <property type="entry name" value="Regulatory protein AraC"/>
    <property type="match status" value="1"/>
</dbReference>
<dbReference type="InterPro" id="IPR009057">
    <property type="entry name" value="Homeodomain-like_sf"/>
</dbReference>
<dbReference type="Gene3D" id="2.60.120.10">
    <property type="entry name" value="Jelly Rolls"/>
    <property type="match status" value="1"/>
</dbReference>
<comment type="caution">
    <text evidence="5">The sequence shown here is derived from an EMBL/GenBank/DDBJ whole genome shotgun (WGS) entry which is preliminary data.</text>
</comment>
<dbReference type="AlphaFoldDB" id="A0A934VTV6"/>
<dbReference type="Pfam" id="PF02311">
    <property type="entry name" value="AraC_binding"/>
    <property type="match status" value="1"/>
</dbReference>
<dbReference type="SUPFAM" id="SSF46689">
    <property type="entry name" value="Homeodomain-like"/>
    <property type="match status" value="2"/>
</dbReference>
<evidence type="ECO:0000256" key="1">
    <source>
        <dbReference type="ARBA" id="ARBA00023015"/>
    </source>
</evidence>
<protein>
    <submittedName>
        <fullName evidence="5">Helix-turn-helix domain-containing protein</fullName>
    </submittedName>
</protein>
<keyword evidence="2" id="KW-0238">DNA-binding</keyword>
<dbReference type="InterPro" id="IPR014710">
    <property type="entry name" value="RmlC-like_jellyroll"/>
</dbReference>
<dbReference type="PANTHER" id="PTHR43280">
    <property type="entry name" value="ARAC-FAMILY TRANSCRIPTIONAL REGULATOR"/>
    <property type="match status" value="1"/>
</dbReference>
<keyword evidence="6" id="KW-1185">Reference proteome</keyword>
<evidence type="ECO:0000259" key="4">
    <source>
        <dbReference type="PROSITE" id="PS01124"/>
    </source>
</evidence>
<reference evidence="5" key="1">
    <citation type="submission" date="2021-01" db="EMBL/GenBank/DDBJ databases">
        <title>Modified the classification status of verrucomicrobia.</title>
        <authorList>
            <person name="Feng X."/>
        </authorList>
    </citation>
    <scope>NUCLEOTIDE SEQUENCE</scope>
    <source>
        <strain evidence="5">KCTC 13126</strain>
    </source>
</reference>
<evidence type="ECO:0000256" key="3">
    <source>
        <dbReference type="ARBA" id="ARBA00023163"/>
    </source>
</evidence>
<dbReference type="SMART" id="SM00342">
    <property type="entry name" value="HTH_ARAC"/>
    <property type="match status" value="1"/>
</dbReference>